<feature type="non-terminal residue" evidence="1">
    <location>
        <position position="1"/>
    </location>
</feature>
<protein>
    <submittedName>
        <fullName evidence="1">Uncharacterized protein</fullName>
    </submittedName>
</protein>
<comment type="caution">
    <text evidence="1">The sequence shown here is derived from an EMBL/GenBank/DDBJ whole genome shotgun (WGS) entry which is preliminary data.</text>
</comment>
<proteinExistence type="predicted"/>
<sequence length="90" mass="10110">SRVSLLAVSRGPTKIQEGPSAEVVAETRWWLLAENEIREWRLVLGNSRSLVWMTLEVVAIDTNRNAVVPFAAQISIFFLALEPTGSWKDD</sequence>
<evidence type="ECO:0000313" key="2">
    <source>
        <dbReference type="Proteomes" id="UP000236291"/>
    </source>
</evidence>
<name>A0A2K3KWR5_TRIPR</name>
<dbReference type="EMBL" id="ASHM01115632">
    <property type="protein sequence ID" value="PNX70725.1"/>
    <property type="molecule type" value="Genomic_DNA"/>
</dbReference>
<accession>A0A2K3KWR5</accession>
<dbReference type="Proteomes" id="UP000236291">
    <property type="component" value="Unassembled WGS sequence"/>
</dbReference>
<evidence type="ECO:0000313" key="1">
    <source>
        <dbReference type="EMBL" id="PNX70725.1"/>
    </source>
</evidence>
<organism evidence="1 2">
    <name type="scientific">Trifolium pratense</name>
    <name type="common">Red clover</name>
    <dbReference type="NCBI Taxonomy" id="57577"/>
    <lineage>
        <taxon>Eukaryota</taxon>
        <taxon>Viridiplantae</taxon>
        <taxon>Streptophyta</taxon>
        <taxon>Embryophyta</taxon>
        <taxon>Tracheophyta</taxon>
        <taxon>Spermatophyta</taxon>
        <taxon>Magnoliopsida</taxon>
        <taxon>eudicotyledons</taxon>
        <taxon>Gunneridae</taxon>
        <taxon>Pentapetalae</taxon>
        <taxon>rosids</taxon>
        <taxon>fabids</taxon>
        <taxon>Fabales</taxon>
        <taxon>Fabaceae</taxon>
        <taxon>Papilionoideae</taxon>
        <taxon>50 kb inversion clade</taxon>
        <taxon>NPAAA clade</taxon>
        <taxon>Hologalegina</taxon>
        <taxon>IRL clade</taxon>
        <taxon>Trifolieae</taxon>
        <taxon>Trifolium</taxon>
    </lineage>
</organism>
<dbReference type="AlphaFoldDB" id="A0A2K3KWR5"/>
<reference evidence="1 2" key="2">
    <citation type="journal article" date="2017" name="Front. Plant Sci.">
        <title>Gene Classification and Mining of Molecular Markers Useful in Red Clover (Trifolium pratense) Breeding.</title>
        <authorList>
            <person name="Istvanek J."/>
            <person name="Dluhosova J."/>
            <person name="Dluhos P."/>
            <person name="Patkova L."/>
            <person name="Nedelnik J."/>
            <person name="Repkova J."/>
        </authorList>
    </citation>
    <scope>NUCLEOTIDE SEQUENCE [LARGE SCALE GENOMIC DNA]</scope>
    <source>
        <strain evidence="2">cv. Tatra</strain>
        <tissue evidence="1">Young leaves</tissue>
    </source>
</reference>
<reference evidence="1 2" key="1">
    <citation type="journal article" date="2014" name="Am. J. Bot.">
        <title>Genome assembly and annotation for red clover (Trifolium pratense; Fabaceae).</title>
        <authorList>
            <person name="Istvanek J."/>
            <person name="Jaros M."/>
            <person name="Krenek A."/>
            <person name="Repkova J."/>
        </authorList>
    </citation>
    <scope>NUCLEOTIDE SEQUENCE [LARGE SCALE GENOMIC DNA]</scope>
    <source>
        <strain evidence="2">cv. Tatra</strain>
        <tissue evidence="1">Young leaves</tissue>
    </source>
</reference>
<gene>
    <name evidence="1" type="ORF">L195_g057681</name>
</gene>